<evidence type="ECO:0000313" key="4">
    <source>
        <dbReference type="EMBL" id="SIS59555.1"/>
    </source>
</evidence>
<name>A0A1N7KD77_9BACL</name>
<reference evidence="5" key="1">
    <citation type="submission" date="2017-01" db="EMBL/GenBank/DDBJ databases">
        <authorList>
            <person name="Varghese N."/>
            <person name="Submissions S."/>
        </authorList>
    </citation>
    <scope>NUCLEOTIDE SEQUENCE [LARGE SCALE GENOMIC DNA]</scope>
    <source>
        <strain evidence="5">DSM 45196</strain>
    </source>
</reference>
<dbReference type="PANTHER" id="PTHR42879:SF2">
    <property type="entry name" value="3-OXOACYL-[ACYL-CARRIER-PROTEIN] REDUCTASE FABG"/>
    <property type="match status" value="1"/>
</dbReference>
<dbReference type="EMBL" id="FTOD01000003">
    <property type="protein sequence ID" value="SIS59555.1"/>
    <property type="molecule type" value="Genomic_DNA"/>
</dbReference>
<evidence type="ECO:0000256" key="3">
    <source>
        <dbReference type="RuleBase" id="RU000363"/>
    </source>
</evidence>
<keyword evidence="2" id="KW-0560">Oxidoreductase</keyword>
<gene>
    <name evidence="4" type="ORF">SAMN05421790_10310</name>
</gene>
<comment type="similarity">
    <text evidence="1 3">Belongs to the short-chain dehydrogenases/reductases (SDR) family.</text>
</comment>
<evidence type="ECO:0000313" key="5">
    <source>
        <dbReference type="Proteomes" id="UP000186795"/>
    </source>
</evidence>
<evidence type="ECO:0000256" key="1">
    <source>
        <dbReference type="ARBA" id="ARBA00006484"/>
    </source>
</evidence>
<protein>
    <submittedName>
        <fullName evidence="4">3-hydroxybutyrate dehydrogenase</fullName>
    </submittedName>
</protein>
<dbReference type="InterPro" id="IPR011294">
    <property type="entry name" value="3-OHbutyrate_DH"/>
</dbReference>
<dbReference type="AlphaFoldDB" id="A0A1N7KD77"/>
<dbReference type="InterPro" id="IPR036291">
    <property type="entry name" value="NAD(P)-bd_dom_sf"/>
</dbReference>
<organism evidence="4 5">
    <name type="scientific">Kroppenstedtia eburnea</name>
    <dbReference type="NCBI Taxonomy" id="714067"/>
    <lineage>
        <taxon>Bacteria</taxon>
        <taxon>Bacillati</taxon>
        <taxon>Bacillota</taxon>
        <taxon>Bacilli</taxon>
        <taxon>Bacillales</taxon>
        <taxon>Thermoactinomycetaceae</taxon>
        <taxon>Kroppenstedtia</taxon>
    </lineage>
</organism>
<dbReference type="NCBIfam" id="TIGR01963">
    <property type="entry name" value="PHB_DH"/>
    <property type="match status" value="1"/>
</dbReference>
<dbReference type="Proteomes" id="UP000186795">
    <property type="component" value="Unassembled WGS sequence"/>
</dbReference>
<dbReference type="GO" id="GO:0008206">
    <property type="term" value="P:bile acid metabolic process"/>
    <property type="evidence" value="ECO:0007669"/>
    <property type="project" value="UniProtKB-ARBA"/>
</dbReference>
<proteinExistence type="inferred from homology"/>
<dbReference type="PRINTS" id="PR00080">
    <property type="entry name" value="SDRFAMILY"/>
</dbReference>
<dbReference type="NCBIfam" id="NF009093">
    <property type="entry name" value="PRK12429.1"/>
    <property type="match status" value="1"/>
</dbReference>
<dbReference type="Pfam" id="PF00106">
    <property type="entry name" value="adh_short"/>
    <property type="match status" value="1"/>
</dbReference>
<dbReference type="InterPro" id="IPR050259">
    <property type="entry name" value="SDR"/>
</dbReference>
<accession>A0A1N7KD77</accession>
<dbReference type="Gene3D" id="3.40.50.720">
    <property type="entry name" value="NAD(P)-binding Rossmann-like Domain"/>
    <property type="match status" value="1"/>
</dbReference>
<sequence length="250" mass="26152">MLVTGAARGIGYSVAEAFAKAGDHVIVADLHLDIAEEAARNIAGSTGGEASGWAVDVSDEGKVKELINGVIARRGTIDVVVNNAGLQHIAKVEEFPLEKWNQLIGVMLTGPFLMTKHVLPHMKKQGAGRIINISSVHGKTASPFKAAYISAKHGVIGLTRTVALETAADGITCNAILPGVVDTPLVQNQLSHLAQEEGISKEEALNRHLLHKQALKRFIKGSEIAACAVYLASEGAASVTGEGISVSGGW</sequence>
<dbReference type="SUPFAM" id="SSF51735">
    <property type="entry name" value="NAD(P)-binding Rossmann-fold domains"/>
    <property type="match status" value="1"/>
</dbReference>
<dbReference type="GO" id="GO:0003858">
    <property type="term" value="F:3-hydroxybutyrate dehydrogenase activity"/>
    <property type="evidence" value="ECO:0007669"/>
    <property type="project" value="InterPro"/>
</dbReference>
<dbReference type="InterPro" id="IPR002347">
    <property type="entry name" value="SDR_fam"/>
</dbReference>
<dbReference type="PRINTS" id="PR00081">
    <property type="entry name" value="GDHRDH"/>
</dbReference>
<dbReference type="PANTHER" id="PTHR42879">
    <property type="entry name" value="3-OXOACYL-(ACYL-CARRIER-PROTEIN) REDUCTASE"/>
    <property type="match status" value="1"/>
</dbReference>
<keyword evidence="5" id="KW-1185">Reference proteome</keyword>
<evidence type="ECO:0000256" key="2">
    <source>
        <dbReference type="ARBA" id="ARBA00023002"/>
    </source>
</evidence>
<dbReference type="FunFam" id="3.40.50.720:FF:000084">
    <property type="entry name" value="Short-chain dehydrogenase reductase"/>
    <property type="match status" value="1"/>
</dbReference>